<dbReference type="EMBL" id="JBHTGR010000057">
    <property type="protein sequence ID" value="MFC7748092.1"/>
    <property type="molecule type" value="Genomic_DNA"/>
</dbReference>
<dbReference type="Proteomes" id="UP001596620">
    <property type="component" value="Unassembled WGS sequence"/>
</dbReference>
<keyword evidence="2" id="KW-1185">Reference proteome</keyword>
<gene>
    <name evidence="1" type="ORF">ACFQU8_12950</name>
</gene>
<dbReference type="RefSeq" id="WP_382361018.1">
    <property type="nucleotide sequence ID" value="NZ_JBHTGR010000057.1"/>
</dbReference>
<sequence>MRIFTVLTVIASIMFFVYRWRYRIINTLLAISFLRKAVVTLSMNMPMIRDKFLPALFQRRSS</sequence>
<accession>A0ABW2UW05</accession>
<evidence type="ECO:0000313" key="2">
    <source>
        <dbReference type="Proteomes" id="UP001596620"/>
    </source>
</evidence>
<reference evidence="2" key="1">
    <citation type="journal article" date="2019" name="Int. J. Syst. Evol. Microbiol.">
        <title>The Global Catalogue of Microorganisms (GCM) 10K type strain sequencing project: providing services to taxonomists for standard genome sequencing and annotation.</title>
        <authorList>
            <consortium name="The Broad Institute Genomics Platform"/>
            <consortium name="The Broad Institute Genome Sequencing Center for Infectious Disease"/>
            <person name="Wu L."/>
            <person name="Ma J."/>
        </authorList>
    </citation>
    <scope>NUCLEOTIDE SEQUENCE [LARGE SCALE GENOMIC DNA]</scope>
    <source>
        <strain evidence="2">JCM 30234</strain>
    </source>
</reference>
<evidence type="ECO:0000313" key="1">
    <source>
        <dbReference type="EMBL" id="MFC7748092.1"/>
    </source>
</evidence>
<comment type="caution">
    <text evidence="1">The sequence shown here is derived from an EMBL/GenBank/DDBJ whole genome shotgun (WGS) entry which is preliminary data.</text>
</comment>
<protein>
    <submittedName>
        <fullName evidence="1">Uncharacterized protein</fullName>
    </submittedName>
</protein>
<name>A0ABW2UW05_9BACI</name>
<proteinExistence type="predicted"/>
<organism evidence="1 2">
    <name type="scientific">Lentibacillus kimchii</name>
    <dbReference type="NCBI Taxonomy" id="1542911"/>
    <lineage>
        <taxon>Bacteria</taxon>
        <taxon>Bacillati</taxon>
        <taxon>Bacillota</taxon>
        <taxon>Bacilli</taxon>
        <taxon>Bacillales</taxon>
        <taxon>Bacillaceae</taxon>
        <taxon>Lentibacillus</taxon>
    </lineage>
</organism>